<reference evidence="1" key="1">
    <citation type="submission" date="2020-08" db="EMBL/GenBank/DDBJ databases">
        <title>Multicomponent nature underlies the extraordinary mechanical properties of spider dragline silk.</title>
        <authorList>
            <person name="Kono N."/>
            <person name="Nakamura H."/>
            <person name="Mori M."/>
            <person name="Yoshida Y."/>
            <person name="Ohtoshi R."/>
            <person name="Malay A.D."/>
            <person name="Moran D.A.P."/>
            <person name="Tomita M."/>
            <person name="Numata K."/>
            <person name="Arakawa K."/>
        </authorList>
    </citation>
    <scope>NUCLEOTIDE SEQUENCE</scope>
</reference>
<keyword evidence="2" id="KW-1185">Reference proteome</keyword>
<accession>A0A8X6NEK8</accession>
<dbReference type="Proteomes" id="UP000887013">
    <property type="component" value="Unassembled WGS sequence"/>
</dbReference>
<evidence type="ECO:0000313" key="1">
    <source>
        <dbReference type="EMBL" id="GFT09564.1"/>
    </source>
</evidence>
<name>A0A8X6NEK8_NEPPI</name>
<sequence>MVKPITVYREPNATIHFINNLIKEENNITSLLTIIIRMNLSPEEEQFNSETLCYLCKHPLENDKVRDYYPLKWRYRGAAHNLLNVPQDKIHLLRKGIYRYEYVDNFQKFSETALPPAAAFYSTLSGVHANAEGYEHAENVWSTFKIKLVLHLSLRKVEVMASSVRDTLEIFKKLVSSHEDFSKITDFAKANPNCTNVNDAPDMLKLSEEGLNAHKVKNFDELSEMHMDFSAFASKMLLLKMKLVSEEKEESERLPMKKRNE</sequence>
<proteinExistence type="predicted"/>
<dbReference type="OrthoDB" id="6433996at2759"/>
<comment type="caution">
    <text evidence="1">The sequence shown here is derived from an EMBL/GenBank/DDBJ whole genome shotgun (WGS) entry which is preliminary data.</text>
</comment>
<protein>
    <submittedName>
        <fullName evidence="1">Gastrula zinc finger protein XlCGF57.1</fullName>
    </submittedName>
</protein>
<dbReference type="AlphaFoldDB" id="A0A8X6NEK8"/>
<evidence type="ECO:0000313" key="2">
    <source>
        <dbReference type="Proteomes" id="UP000887013"/>
    </source>
</evidence>
<organism evidence="1 2">
    <name type="scientific">Nephila pilipes</name>
    <name type="common">Giant wood spider</name>
    <name type="synonym">Nephila maculata</name>
    <dbReference type="NCBI Taxonomy" id="299642"/>
    <lineage>
        <taxon>Eukaryota</taxon>
        <taxon>Metazoa</taxon>
        <taxon>Ecdysozoa</taxon>
        <taxon>Arthropoda</taxon>
        <taxon>Chelicerata</taxon>
        <taxon>Arachnida</taxon>
        <taxon>Araneae</taxon>
        <taxon>Araneomorphae</taxon>
        <taxon>Entelegynae</taxon>
        <taxon>Araneoidea</taxon>
        <taxon>Nephilidae</taxon>
        <taxon>Nephila</taxon>
    </lineage>
</organism>
<dbReference type="EMBL" id="BMAW01103521">
    <property type="protein sequence ID" value="GFT09564.1"/>
    <property type="molecule type" value="Genomic_DNA"/>
</dbReference>
<gene>
    <name evidence="1" type="primary">ZG57_9</name>
    <name evidence="1" type="ORF">NPIL_283811</name>
</gene>